<dbReference type="Proteomes" id="UP000675881">
    <property type="component" value="Chromosome 9"/>
</dbReference>
<keyword evidence="4" id="KW-1003">Cell membrane</keyword>
<evidence type="ECO:0000256" key="6">
    <source>
        <dbReference type="ARBA" id="ARBA00022729"/>
    </source>
</evidence>
<accession>A0A7R8D990</accession>
<evidence type="ECO:0000256" key="8">
    <source>
        <dbReference type="ARBA" id="ARBA00023065"/>
    </source>
</evidence>
<evidence type="ECO:0000256" key="2">
    <source>
        <dbReference type="ARBA" id="ARBA00004236"/>
    </source>
</evidence>
<reference evidence="14" key="1">
    <citation type="submission" date="2021-02" db="EMBL/GenBank/DDBJ databases">
        <authorList>
            <person name="Bekaert M."/>
        </authorList>
    </citation>
    <scope>NUCLEOTIDE SEQUENCE</scope>
    <source>
        <strain evidence="14">IoA-00</strain>
    </source>
</reference>
<organism evidence="14 15">
    <name type="scientific">Lepeophtheirus salmonis</name>
    <name type="common">Salmon louse</name>
    <name type="synonym">Caligus salmonis</name>
    <dbReference type="NCBI Taxonomy" id="72036"/>
    <lineage>
        <taxon>Eukaryota</taxon>
        <taxon>Metazoa</taxon>
        <taxon>Ecdysozoa</taxon>
        <taxon>Arthropoda</taxon>
        <taxon>Crustacea</taxon>
        <taxon>Multicrustacea</taxon>
        <taxon>Hexanauplia</taxon>
        <taxon>Copepoda</taxon>
        <taxon>Siphonostomatoida</taxon>
        <taxon>Caligidae</taxon>
        <taxon>Lepeophtheirus</taxon>
    </lineage>
</organism>
<protein>
    <submittedName>
        <fullName evidence="14">(salmon louse) hypothetical protein</fullName>
    </submittedName>
</protein>
<evidence type="ECO:0000256" key="11">
    <source>
        <dbReference type="RuleBase" id="RU000687"/>
    </source>
</evidence>
<dbReference type="InterPro" id="IPR006028">
    <property type="entry name" value="GABAA/Glycine_rcpt"/>
</dbReference>
<feature type="domain" description="Neurotransmitter-gated ion-channel ligand-binding" evidence="12">
    <location>
        <begin position="770"/>
        <end position="864"/>
    </location>
</feature>
<comment type="similarity">
    <text evidence="11">Belongs to the ligand-gated ion channel (TC 1.A.9) family.</text>
</comment>
<dbReference type="GO" id="GO:0005230">
    <property type="term" value="F:extracellular ligand-gated monoatomic ion channel activity"/>
    <property type="evidence" value="ECO:0007669"/>
    <property type="project" value="InterPro"/>
</dbReference>
<dbReference type="InterPro" id="IPR006202">
    <property type="entry name" value="Neur_chan_lig-bd"/>
</dbReference>
<feature type="transmembrane region" description="Helical" evidence="11">
    <location>
        <begin position="344"/>
        <end position="364"/>
    </location>
</feature>
<keyword evidence="8 11" id="KW-0406">Ion transport</keyword>
<dbReference type="SUPFAM" id="SSF90112">
    <property type="entry name" value="Neurotransmitter-gated ion-channel transmembrane pore"/>
    <property type="match status" value="2"/>
</dbReference>
<evidence type="ECO:0000313" key="14">
    <source>
        <dbReference type="EMBL" id="CAF3043475.1"/>
    </source>
</evidence>
<dbReference type="InterPro" id="IPR036734">
    <property type="entry name" value="Neur_chan_lig-bd_sf"/>
</dbReference>
<evidence type="ECO:0000259" key="12">
    <source>
        <dbReference type="Pfam" id="PF02931"/>
    </source>
</evidence>
<feature type="transmembrane region" description="Helical" evidence="11">
    <location>
        <begin position="313"/>
        <end position="332"/>
    </location>
</feature>
<dbReference type="GO" id="GO:0004888">
    <property type="term" value="F:transmembrane signaling receptor activity"/>
    <property type="evidence" value="ECO:0007669"/>
    <property type="project" value="InterPro"/>
</dbReference>
<keyword evidence="15" id="KW-1185">Reference proteome</keyword>
<keyword evidence="6 11" id="KW-0732">Signal</keyword>
<dbReference type="InterPro" id="IPR038050">
    <property type="entry name" value="Neuro_actylchol_rec"/>
</dbReference>
<dbReference type="Gene3D" id="1.20.58.390">
    <property type="entry name" value="Neurotransmitter-gated ion-channel transmembrane domain"/>
    <property type="match status" value="2"/>
</dbReference>
<dbReference type="SUPFAM" id="SSF82199">
    <property type="entry name" value="SET domain"/>
    <property type="match status" value="1"/>
</dbReference>
<dbReference type="InterPro" id="IPR046341">
    <property type="entry name" value="SET_dom_sf"/>
</dbReference>
<dbReference type="PRINTS" id="PR00252">
    <property type="entry name" value="NRIONCHANNEL"/>
</dbReference>
<feature type="chain" id="PRO_5033204383" evidence="11">
    <location>
        <begin position="27"/>
        <end position="990"/>
    </location>
</feature>
<dbReference type="Pfam" id="PF02932">
    <property type="entry name" value="Neur_chan_memb"/>
    <property type="match status" value="1"/>
</dbReference>
<dbReference type="GO" id="GO:0005254">
    <property type="term" value="F:chloride channel activity"/>
    <property type="evidence" value="ECO:0007669"/>
    <property type="project" value="UniProtKB-ARBA"/>
</dbReference>
<evidence type="ECO:0000256" key="1">
    <source>
        <dbReference type="ARBA" id="ARBA00004141"/>
    </source>
</evidence>
<evidence type="ECO:0000313" key="15">
    <source>
        <dbReference type="Proteomes" id="UP000675881"/>
    </source>
</evidence>
<dbReference type="GO" id="GO:0005886">
    <property type="term" value="C:plasma membrane"/>
    <property type="evidence" value="ECO:0007669"/>
    <property type="project" value="UniProtKB-SubCell"/>
</dbReference>
<dbReference type="PRINTS" id="PR00253">
    <property type="entry name" value="GABAARECEPTR"/>
</dbReference>
<dbReference type="Pfam" id="PF02931">
    <property type="entry name" value="Neur_chan_LBD"/>
    <property type="match status" value="2"/>
</dbReference>
<feature type="signal peptide" evidence="11">
    <location>
        <begin position="1"/>
        <end position="26"/>
    </location>
</feature>
<gene>
    <name evidence="14" type="ORF">LSAA_14724</name>
</gene>
<dbReference type="InterPro" id="IPR036719">
    <property type="entry name" value="Neuro-gated_channel_TM_sf"/>
</dbReference>
<keyword evidence="9 11" id="KW-0472">Membrane</keyword>
<dbReference type="AlphaFoldDB" id="A0A7R8D990"/>
<dbReference type="PROSITE" id="PS00236">
    <property type="entry name" value="NEUROTR_ION_CHANNEL"/>
    <property type="match status" value="2"/>
</dbReference>
<evidence type="ECO:0000256" key="10">
    <source>
        <dbReference type="ARBA" id="ARBA00023303"/>
    </source>
</evidence>
<dbReference type="OrthoDB" id="6667051at2759"/>
<evidence type="ECO:0000256" key="3">
    <source>
        <dbReference type="ARBA" id="ARBA00022448"/>
    </source>
</evidence>
<dbReference type="PANTHER" id="PTHR18945">
    <property type="entry name" value="NEUROTRANSMITTER GATED ION CHANNEL"/>
    <property type="match status" value="1"/>
</dbReference>
<feature type="transmembrane region" description="Helical" evidence="11">
    <location>
        <begin position="907"/>
        <end position="925"/>
    </location>
</feature>
<evidence type="ECO:0000256" key="9">
    <source>
        <dbReference type="ARBA" id="ARBA00023136"/>
    </source>
</evidence>
<dbReference type="Gene3D" id="2.70.170.10">
    <property type="entry name" value="Neurotransmitter-gated ion-channel ligand-binding domain"/>
    <property type="match status" value="2"/>
</dbReference>
<feature type="domain" description="Neurotransmitter-gated ion-channel ligand-binding" evidence="12">
    <location>
        <begin position="72"/>
        <end position="277"/>
    </location>
</feature>
<comment type="caution">
    <text evidence="11">Lacks conserved residue(s) required for the propagation of feature annotation.</text>
</comment>
<sequence length="990" mass="112772">MNWLQALTALVSLLVQGVQFGGLVRGDEILQKLTEEPYHSNERVPLSDLVDSDDAFRYAKVCAKGDAICIPRNYSKFDLPNETQTVVNVGIDIKDIPKIDDKDFSITLNSFFVVRWKDERLIIDQKKMDKIFKKGEDADSWIPVDVSFIKEFWLPDAEILNLKEFKTLDVLSKLEGLWLNRNFEIMYAVATRITFICPMTFNSFPLDVQVCRFQVGSFNYDISKMVFHDEFIADQSQIRSVLDYFIEIRKLPDEYQHYVALTGNYSVAGFELTLQRKVSHYIITYYLPSGMFVIVSWISFLVPPDIVPGRMTLLVTVFLVLVNIFNTITTNIPKAEGLTAIEAWVIVCVLFVFGALIEYAGLLLKIKLGSTRVRQPSNGNEGSMILNGNIDERRSNRGIMTRRRQREEIVGTGFIPTFEIETEFDESFKLSQISAKSSLPNLAWDWTQSPCQTSVFLKCDNSFSKDLELCNDCQLIYFCSPICQSIHKGGRSRSLSTLISNIPCLPFKVEVKSDIGRCLVAVRDIKASELVLVDTPVVKCPQSIPICPVCLSKLPHENIIPCKNCQLPTCGIHCSEMHVNHSECVLYKDLHSLEWTRGVPNIIFSAIGVIRYLDSHKTIQDQLPDLWMDKLMDHLEDMVKDDIIRDYLSSLVEFLQGECGLNHHSASAIKRAYGILRVNSVGMEYQSEGRALFPILSMFSHSCVSNLFFEELNDSEVSYVGSKKYFSGRGVVYSIHFFHDGNKWQTIPSHGSVMGKKSRMEFDINRKPHMKKQSIAINSKIIEKLWLPDVEILNLSSFETLSVLSKLEGVWIGENSELMYSLATRITIICRMKFNAFPMDIQVCKFQVGSFNYDMNKMIFFNDFIPSKQNSQQTTLDYQVNFRISLSFVLVSWISFLVNPEVIPGRMTLLVTIFLVLINIFNTIQTNSPKADGLTAIEAWVIACIIFVFGALGEYTVILLKIKIKKIYPKKAKSHRFVTDPKYKESATSP</sequence>
<keyword evidence="3 11" id="KW-0813">Transport</keyword>
<comment type="subcellular location">
    <subcellularLocation>
        <location evidence="2">Cell membrane</location>
    </subcellularLocation>
    <subcellularLocation>
        <location evidence="1">Membrane</location>
        <topology evidence="1">Multi-pass membrane protein</topology>
    </subcellularLocation>
</comment>
<dbReference type="GO" id="GO:0099095">
    <property type="term" value="F:ligand-gated monoatomic anion channel activity"/>
    <property type="evidence" value="ECO:0007669"/>
    <property type="project" value="UniProtKB-ARBA"/>
</dbReference>
<feature type="transmembrane region" description="Helical" evidence="11">
    <location>
        <begin position="283"/>
        <end position="301"/>
    </location>
</feature>
<dbReference type="InterPro" id="IPR018000">
    <property type="entry name" value="Neurotransmitter_ion_chnl_CS"/>
</dbReference>
<dbReference type="InterPro" id="IPR006201">
    <property type="entry name" value="Neur_channel"/>
</dbReference>
<feature type="transmembrane region" description="Helical" evidence="11">
    <location>
        <begin position="937"/>
        <end position="960"/>
    </location>
</feature>
<name>A0A7R8D990_LEPSM</name>
<dbReference type="InterPro" id="IPR006029">
    <property type="entry name" value="Neurotrans-gated_channel_TM"/>
</dbReference>
<proteinExistence type="inferred from homology"/>
<keyword evidence="7 11" id="KW-1133">Transmembrane helix</keyword>
<dbReference type="SUPFAM" id="SSF63712">
    <property type="entry name" value="Nicotinic receptor ligand binding domain-like"/>
    <property type="match status" value="2"/>
</dbReference>
<evidence type="ECO:0000256" key="4">
    <source>
        <dbReference type="ARBA" id="ARBA00022475"/>
    </source>
</evidence>
<feature type="transmembrane region" description="Helical" evidence="11">
    <location>
        <begin position="880"/>
        <end position="898"/>
    </location>
</feature>
<feature type="domain" description="Neurotransmitter-gated ion-channel transmembrane" evidence="13">
    <location>
        <begin position="286"/>
        <end position="362"/>
    </location>
</feature>
<keyword evidence="10 11" id="KW-0407">Ion channel</keyword>
<keyword evidence="5 11" id="KW-0812">Transmembrane</keyword>
<evidence type="ECO:0000259" key="13">
    <source>
        <dbReference type="Pfam" id="PF02932"/>
    </source>
</evidence>
<evidence type="ECO:0000256" key="7">
    <source>
        <dbReference type="ARBA" id="ARBA00022989"/>
    </source>
</evidence>
<evidence type="ECO:0000256" key="5">
    <source>
        <dbReference type="ARBA" id="ARBA00022692"/>
    </source>
</evidence>
<dbReference type="EMBL" id="HG994588">
    <property type="protein sequence ID" value="CAF3043475.1"/>
    <property type="molecule type" value="Genomic_DNA"/>
</dbReference>